<dbReference type="SUPFAM" id="SSF48576">
    <property type="entry name" value="Terpenoid synthases"/>
    <property type="match status" value="1"/>
</dbReference>
<evidence type="ECO:0000256" key="6">
    <source>
        <dbReference type="RuleBase" id="RU004466"/>
    </source>
</evidence>
<keyword evidence="5" id="KW-0460">Magnesium</keyword>
<gene>
    <name evidence="7" type="ORF">DFP97_112160</name>
</gene>
<evidence type="ECO:0000256" key="5">
    <source>
        <dbReference type="ARBA" id="ARBA00022842"/>
    </source>
</evidence>
<dbReference type="SFLD" id="SFLDS00005">
    <property type="entry name" value="Isoprenoid_Synthase_Type_I"/>
    <property type="match status" value="1"/>
</dbReference>
<dbReference type="GO" id="GO:0008299">
    <property type="term" value="P:isoprenoid biosynthetic process"/>
    <property type="evidence" value="ECO:0007669"/>
    <property type="project" value="InterPro"/>
</dbReference>
<dbReference type="GO" id="GO:0046872">
    <property type="term" value="F:metal ion binding"/>
    <property type="evidence" value="ECO:0007669"/>
    <property type="project" value="UniProtKB-KW"/>
</dbReference>
<comment type="similarity">
    <text evidence="2 6">Belongs to the FPP/GGPP synthase family.</text>
</comment>
<evidence type="ECO:0000256" key="1">
    <source>
        <dbReference type="ARBA" id="ARBA00001946"/>
    </source>
</evidence>
<dbReference type="OrthoDB" id="1792811at2"/>
<keyword evidence="4" id="KW-0479">Metal-binding</keyword>
<dbReference type="InterPro" id="IPR033965">
    <property type="entry name" value="ComQ"/>
</dbReference>
<sequence length="309" mass="35215">MNDCIPLIGQQMRKLVQRWFTAEPLVRYAELFIEDKLQESTKFGQLTIIHYRMFGGTEEVVYQAAAAVELFILASDILDDLQDQDAPAKVWMQVPQPAAIHVASALLTLSQQAMLECAMDSETRIALAEMMNGQILRAANGQMIDIMNEITDEQSYFDMVKQKSAALLLFACMTGVMLAGQSWHSTVAEYATEVGIAAQIQNDLRDLLRWDDKSDFLKRKRTLLTLYLIEGEAEEDRWINDYFQGKLSVDDVALNRERFREACERTGAILYGSVMSRMHYNRFEELLGSIQEASPWKSTFLQILNQETA</sequence>
<dbReference type="InterPro" id="IPR000092">
    <property type="entry name" value="Polyprenyl_synt"/>
</dbReference>
<evidence type="ECO:0000313" key="8">
    <source>
        <dbReference type="Proteomes" id="UP000252415"/>
    </source>
</evidence>
<dbReference type="Proteomes" id="UP000252415">
    <property type="component" value="Unassembled WGS sequence"/>
</dbReference>
<dbReference type="GO" id="GO:0004659">
    <property type="term" value="F:prenyltransferase activity"/>
    <property type="evidence" value="ECO:0007669"/>
    <property type="project" value="InterPro"/>
</dbReference>
<keyword evidence="8" id="KW-1185">Reference proteome</keyword>
<evidence type="ECO:0000256" key="2">
    <source>
        <dbReference type="ARBA" id="ARBA00006706"/>
    </source>
</evidence>
<evidence type="ECO:0000256" key="4">
    <source>
        <dbReference type="ARBA" id="ARBA00022723"/>
    </source>
</evidence>
<reference evidence="7 8" key="1">
    <citation type="submission" date="2018-07" db="EMBL/GenBank/DDBJ databases">
        <title>Genomic Encyclopedia of Type Strains, Phase III (KMG-III): the genomes of soil and plant-associated and newly described type strains.</title>
        <authorList>
            <person name="Whitman W."/>
        </authorList>
    </citation>
    <scope>NUCLEOTIDE SEQUENCE [LARGE SCALE GENOMIC DNA]</scope>
    <source>
        <strain evidence="7 8">CECT 7506</strain>
    </source>
</reference>
<dbReference type="AlphaFoldDB" id="A0A368VUJ7"/>
<comment type="caution">
    <text evidence="7">The sequence shown here is derived from an EMBL/GenBank/DDBJ whole genome shotgun (WGS) entry which is preliminary data.</text>
</comment>
<protein>
    <submittedName>
        <fullName evidence="7">Competence protein ComQ</fullName>
    </submittedName>
</protein>
<dbReference type="PANTHER" id="PTHR12001">
    <property type="entry name" value="GERANYLGERANYL PYROPHOSPHATE SYNTHASE"/>
    <property type="match status" value="1"/>
</dbReference>
<dbReference type="PANTHER" id="PTHR12001:SF85">
    <property type="entry name" value="SHORT CHAIN ISOPRENYL DIPHOSPHATE SYNTHASE"/>
    <property type="match status" value="1"/>
</dbReference>
<proteinExistence type="inferred from homology"/>
<dbReference type="Gene3D" id="1.10.600.10">
    <property type="entry name" value="Farnesyl Diphosphate Synthase"/>
    <property type="match status" value="1"/>
</dbReference>
<comment type="cofactor">
    <cofactor evidence="1">
        <name>Mg(2+)</name>
        <dbReference type="ChEBI" id="CHEBI:18420"/>
    </cofactor>
</comment>
<name>A0A368VUJ7_9BACL</name>
<dbReference type="RefSeq" id="WP_114381838.1">
    <property type="nucleotide sequence ID" value="NZ_QPJD01000012.1"/>
</dbReference>
<organism evidence="7 8">
    <name type="scientific">Paenibacillus prosopidis</name>
    <dbReference type="NCBI Taxonomy" id="630520"/>
    <lineage>
        <taxon>Bacteria</taxon>
        <taxon>Bacillati</taxon>
        <taxon>Bacillota</taxon>
        <taxon>Bacilli</taxon>
        <taxon>Bacillales</taxon>
        <taxon>Paenibacillaceae</taxon>
        <taxon>Paenibacillus</taxon>
    </lineage>
</organism>
<dbReference type="EMBL" id="QPJD01000012">
    <property type="protein sequence ID" value="RCW44296.1"/>
    <property type="molecule type" value="Genomic_DNA"/>
</dbReference>
<keyword evidence="3 6" id="KW-0808">Transferase</keyword>
<evidence type="ECO:0000256" key="3">
    <source>
        <dbReference type="ARBA" id="ARBA00022679"/>
    </source>
</evidence>
<dbReference type="SFLD" id="SFLDG01211">
    <property type="entry name" value="Competence_Regulatory_Protein"/>
    <property type="match status" value="1"/>
</dbReference>
<evidence type="ECO:0000313" key="7">
    <source>
        <dbReference type="EMBL" id="RCW44296.1"/>
    </source>
</evidence>
<dbReference type="Pfam" id="PF00348">
    <property type="entry name" value="polyprenyl_synt"/>
    <property type="match status" value="1"/>
</dbReference>
<dbReference type="CDD" id="cd00867">
    <property type="entry name" value="Trans_IPPS"/>
    <property type="match status" value="1"/>
</dbReference>
<accession>A0A368VUJ7</accession>
<dbReference type="InterPro" id="IPR008949">
    <property type="entry name" value="Isoprenoid_synthase_dom_sf"/>
</dbReference>